<dbReference type="Pfam" id="PF04855">
    <property type="entry name" value="SNF5"/>
    <property type="match status" value="1"/>
</dbReference>
<accession>A0A367ISG4</accession>
<comment type="similarity">
    <text evidence="2">Belongs to the SNF5 family.</text>
</comment>
<dbReference type="AlphaFoldDB" id="A0A367ISG4"/>
<dbReference type="GO" id="GO:0000228">
    <property type="term" value="C:nuclear chromosome"/>
    <property type="evidence" value="ECO:0007669"/>
    <property type="project" value="InterPro"/>
</dbReference>
<comment type="subcellular location">
    <subcellularLocation>
        <location evidence="1">Nucleus</location>
    </subcellularLocation>
</comment>
<reference evidence="7 8" key="1">
    <citation type="journal article" date="2018" name="G3 (Bethesda)">
        <title>Phylogenetic and Phylogenomic Definition of Rhizopus Species.</title>
        <authorList>
            <person name="Gryganskyi A.P."/>
            <person name="Golan J."/>
            <person name="Dolatabadi S."/>
            <person name="Mondo S."/>
            <person name="Robb S."/>
            <person name="Idnurm A."/>
            <person name="Muszewska A."/>
            <person name="Steczkiewicz K."/>
            <person name="Masonjones S."/>
            <person name="Liao H.L."/>
            <person name="Gajdeczka M.T."/>
            <person name="Anike F."/>
            <person name="Vuek A."/>
            <person name="Anishchenko I.M."/>
            <person name="Voigt K."/>
            <person name="de Hoog G.S."/>
            <person name="Smith M.E."/>
            <person name="Heitman J."/>
            <person name="Vilgalys R."/>
            <person name="Stajich J.E."/>
        </authorList>
    </citation>
    <scope>NUCLEOTIDE SEQUENCE [LARGE SCALE GENOMIC DNA]</scope>
    <source>
        <strain evidence="7 8">CBS 357.93</strain>
    </source>
</reference>
<keyword evidence="4" id="KW-0804">Transcription</keyword>
<keyword evidence="8" id="KW-1185">Reference proteome</keyword>
<proteinExistence type="inferred from homology"/>
<dbReference type="OrthoDB" id="515064at2759"/>
<evidence type="ECO:0000256" key="5">
    <source>
        <dbReference type="ARBA" id="ARBA00023242"/>
    </source>
</evidence>
<dbReference type="STRING" id="86630.A0A367ISG4"/>
<dbReference type="Proteomes" id="UP000252139">
    <property type="component" value="Unassembled WGS sequence"/>
</dbReference>
<dbReference type="EMBL" id="PJQL01003810">
    <property type="protein sequence ID" value="RCH80635.1"/>
    <property type="molecule type" value="Genomic_DNA"/>
</dbReference>
<feature type="compositionally biased region" description="Polar residues" evidence="6">
    <location>
        <begin position="21"/>
        <end position="39"/>
    </location>
</feature>
<gene>
    <name evidence="7" type="primary">SNF5_1</name>
    <name evidence="7" type="ORF">CU097_001436</name>
</gene>
<keyword evidence="5" id="KW-0539">Nucleus</keyword>
<evidence type="ECO:0000256" key="3">
    <source>
        <dbReference type="ARBA" id="ARBA00023015"/>
    </source>
</evidence>
<evidence type="ECO:0000256" key="6">
    <source>
        <dbReference type="SAM" id="MobiDB-lite"/>
    </source>
</evidence>
<evidence type="ECO:0000256" key="1">
    <source>
        <dbReference type="ARBA" id="ARBA00004123"/>
    </source>
</evidence>
<comment type="caution">
    <text evidence="7">The sequence shown here is derived from an EMBL/GenBank/DDBJ whole genome shotgun (WGS) entry which is preliminary data.</text>
</comment>
<dbReference type="GO" id="GO:0006338">
    <property type="term" value="P:chromatin remodeling"/>
    <property type="evidence" value="ECO:0007669"/>
    <property type="project" value="InterPro"/>
</dbReference>
<keyword evidence="3" id="KW-0805">Transcription regulation</keyword>
<dbReference type="InterPro" id="IPR006939">
    <property type="entry name" value="SNF5"/>
</dbReference>
<organism evidence="7 8">
    <name type="scientific">Rhizopus azygosporus</name>
    <name type="common">Rhizopus microsporus var. azygosporus</name>
    <dbReference type="NCBI Taxonomy" id="86630"/>
    <lineage>
        <taxon>Eukaryota</taxon>
        <taxon>Fungi</taxon>
        <taxon>Fungi incertae sedis</taxon>
        <taxon>Mucoromycota</taxon>
        <taxon>Mucoromycotina</taxon>
        <taxon>Mucoromycetes</taxon>
        <taxon>Mucorales</taxon>
        <taxon>Mucorineae</taxon>
        <taxon>Rhizopodaceae</taxon>
        <taxon>Rhizopus</taxon>
    </lineage>
</organism>
<evidence type="ECO:0000256" key="4">
    <source>
        <dbReference type="ARBA" id="ARBA00023163"/>
    </source>
</evidence>
<evidence type="ECO:0000256" key="2">
    <source>
        <dbReference type="ARBA" id="ARBA00010239"/>
    </source>
</evidence>
<protein>
    <submittedName>
        <fullName evidence="7">SWI/SNF chromatin-remodeling complex subunit</fullName>
    </submittedName>
</protein>
<name>A0A367ISG4_RHIAZ</name>
<sequence>MSSSLAPIKQSIKRQPKENRQSGISRSSQANSSALQQPRLSRAKQKSKKISATLTLQPIQDQVDVNQTKLDMYLHKEQQHQNSVDIQQKRAIELIQEKKHELNMSTKMRQLRQKKKKFSLGYDHQEYGKVTNAEKSDIILLKTKTRSRYQHILQSPFDGYGEADVEEILIPIRLDIQNDGYRICDTFVWNVNDPSISPIQFARITCDDLSLPLYFVRFIAASIVDQIENYYSSMYGAHEENVESTPFHHPLARRNTKLKDEMLDLKSDLFTSKTELRVFIKLDITIGNMKLNDKFEWDITCKDNSPEAFAKVLVSELGLPGEFKYVASYNCQYRKPYWIPRSAIAHSIREQIYTYVKSLHLSGYHIWNKSIMNRRFKKSFLPIVKIATRNNKKVKCFTPSIAQILDTELVYMEKETIRESRLKRRNIRRGQKAITLPSLEPLATFRFVHAEKLEKDKYSVKERVNTIDNVITPLFSYQLVDNNTERVYFTSSEKASMNIFD</sequence>
<evidence type="ECO:0000313" key="7">
    <source>
        <dbReference type="EMBL" id="RCH80635.1"/>
    </source>
</evidence>
<evidence type="ECO:0000313" key="8">
    <source>
        <dbReference type="Proteomes" id="UP000252139"/>
    </source>
</evidence>
<feature type="region of interest" description="Disordered" evidence="6">
    <location>
        <begin position="1"/>
        <end position="50"/>
    </location>
</feature>
<dbReference type="PANTHER" id="PTHR10019">
    <property type="entry name" value="SNF5"/>
    <property type="match status" value="1"/>
</dbReference>